<evidence type="ECO:0000313" key="2">
    <source>
        <dbReference type="Proteomes" id="UP001141253"/>
    </source>
</evidence>
<sequence>MGAKFQDYRDFDFHGKSTFVSRSMKIWSSEARSSDEWDESMPLPGDMIEGFAEINDADELFVPAKAKPDLSSQLGKISPQTETVWLKVSRGERTLKLLY</sequence>
<proteinExistence type="predicted"/>
<gene>
    <name evidence="1" type="ORF">OIU77_005132</name>
</gene>
<evidence type="ECO:0000313" key="1">
    <source>
        <dbReference type="EMBL" id="KAJ6354458.1"/>
    </source>
</evidence>
<reference evidence="1" key="1">
    <citation type="submission" date="2022-10" db="EMBL/GenBank/DDBJ databases">
        <authorList>
            <person name="Hyden B.L."/>
            <person name="Feng K."/>
            <person name="Yates T."/>
            <person name="Jawdy S."/>
            <person name="Smart L.B."/>
            <person name="Muchero W."/>
        </authorList>
    </citation>
    <scope>NUCLEOTIDE SEQUENCE</scope>
    <source>
        <tissue evidence="1">Shoot tip</tissue>
    </source>
</reference>
<dbReference type="Proteomes" id="UP001141253">
    <property type="component" value="Chromosome 18"/>
</dbReference>
<organism evidence="1 2">
    <name type="scientific">Salix suchowensis</name>
    <dbReference type="NCBI Taxonomy" id="1278906"/>
    <lineage>
        <taxon>Eukaryota</taxon>
        <taxon>Viridiplantae</taxon>
        <taxon>Streptophyta</taxon>
        <taxon>Embryophyta</taxon>
        <taxon>Tracheophyta</taxon>
        <taxon>Spermatophyta</taxon>
        <taxon>Magnoliopsida</taxon>
        <taxon>eudicotyledons</taxon>
        <taxon>Gunneridae</taxon>
        <taxon>Pentapetalae</taxon>
        <taxon>rosids</taxon>
        <taxon>fabids</taxon>
        <taxon>Malpighiales</taxon>
        <taxon>Salicaceae</taxon>
        <taxon>Saliceae</taxon>
        <taxon>Salix</taxon>
    </lineage>
</organism>
<protein>
    <submittedName>
        <fullName evidence="1">Uncharacterized protein</fullName>
    </submittedName>
</protein>
<comment type="caution">
    <text evidence="1">The sequence shown here is derived from an EMBL/GenBank/DDBJ whole genome shotgun (WGS) entry which is preliminary data.</text>
</comment>
<name>A0ABQ9APQ2_9ROSI</name>
<accession>A0ABQ9APQ2</accession>
<reference evidence="1" key="2">
    <citation type="journal article" date="2023" name="Int. J. Mol. Sci.">
        <title>De Novo Assembly and Annotation of 11 Diverse Shrub Willow (Salix) Genomes Reveals Novel Gene Organization in Sex-Linked Regions.</title>
        <authorList>
            <person name="Hyden B."/>
            <person name="Feng K."/>
            <person name="Yates T.B."/>
            <person name="Jawdy S."/>
            <person name="Cereghino C."/>
            <person name="Smart L.B."/>
            <person name="Muchero W."/>
        </authorList>
    </citation>
    <scope>NUCLEOTIDE SEQUENCE</scope>
    <source>
        <tissue evidence="1">Shoot tip</tissue>
    </source>
</reference>
<dbReference type="EMBL" id="JAPFFI010000017">
    <property type="protein sequence ID" value="KAJ6354458.1"/>
    <property type="molecule type" value="Genomic_DNA"/>
</dbReference>
<keyword evidence="2" id="KW-1185">Reference proteome</keyword>